<comment type="subunit">
    <text evidence="4 10">Homodimer.</text>
</comment>
<dbReference type="EMBL" id="CP024962">
    <property type="protein sequence ID" value="ATZ16677.1"/>
    <property type="molecule type" value="Genomic_DNA"/>
</dbReference>
<keyword evidence="10" id="KW-0028">Amino-acid biosynthesis</keyword>
<comment type="similarity">
    <text evidence="3 10">Belongs to the SHMT family.</text>
</comment>
<dbReference type="InterPro" id="IPR015421">
    <property type="entry name" value="PyrdxlP-dep_Trfase_major"/>
</dbReference>
<protein>
    <recommendedName>
        <fullName evidence="10">Serine hydroxymethyltransferase</fullName>
        <shortName evidence="10">SHMT</shortName>
        <shortName evidence="10">Serine methylase</shortName>
        <ecNumber evidence="10">2.1.2.1</ecNumber>
    </recommendedName>
</protein>
<dbReference type="EC" id="2.1.2.1" evidence="10"/>
<dbReference type="InterPro" id="IPR015424">
    <property type="entry name" value="PyrdxlP-dep_Trfase"/>
</dbReference>
<dbReference type="Gene3D" id="3.40.640.10">
    <property type="entry name" value="Type I PLP-dependent aspartate aminotransferase-like (Major domain)"/>
    <property type="match status" value="1"/>
</dbReference>
<evidence type="ECO:0000313" key="12">
    <source>
        <dbReference type="EMBL" id="ATZ16677.1"/>
    </source>
</evidence>
<name>A0A2K8NSC5_9MOLU</name>
<dbReference type="GO" id="GO:0008168">
    <property type="term" value="F:methyltransferase activity"/>
    <property type="evidence" value="ECO:0007669"/>
    <property type="project" value="UniProtKB-KW"/>
</dbReference>
<comment type="pathway">
    <text evidence="10">Amino-acid biosynthesis; glycine biosynthesis; glycine from L-serine: step 1/1.</text>
</comment>
<evidence type="ECO:0000256" key="3">
    <source>
        <dbReference type="ARBA" id="ARBA00006376"/>
    </source>
</evidence>
<dbReference type="Gene3D" id="3.90.1150.10">
    <property type="entry name" value="Aspartate Aminotransferase, domain 1"/>
    <property type="match status" value="1"/>
</dbReference>
<proteinExistence type="inferred from homology"/>
<dbReference type="GO" id="GO:0004372">
    <property type="term" value="F:glycine hydroxymethyltransferase activity"/>
    <property type="evidence" value="ECO:0007669"/>
    <property type="project" value="UniProtKB-UniRule"/>
</dbReference>
<dbReference type="Pfam" id="PF00464">
    <property type="entry name" value="SHMT"/>
    <property type="match status" value="1"/>
</dbReference>
<reference evidence="12 13" key="1">
    <citation type="submission" date="2017-11" db="EMBL/GenBank/DDBJ databases">
        <title>Genome sequence of Entomoplasma freundtii BARC 318 (ATCC 51999).</title>
        <authorList>
            <person name="Lo W.-S."/>
            <person name="Gasparich G.E."/>
            <person name="Kuo C.-H."/>
        </authorList>
    </citation>
    <scope>NUCLEOTIDE SEQUENCE [LARGE SCALE GENOMIC DNA]</scope>
    <source>
        <strain evidence="12 13">BARC 318</strain>
    </source>
</reference>
<keyword evidence="7 10" id="KW-0808">Transferase</keyword>
<feature type="site" description="Plays an important role in substrate specificity" evidence="10">
    <location>
        <position position="241"/>
    </location>
</feature>
<gene>
    <name evidence="10 12" type="primary">glyA</name>
    <name evidence="12" type="ORF">EFREU_v1c06570</name>
</gene>
<dbReference type="KEGG" id="efr:EFREU_v1c06570"/>
<dbReference type="HAMAP" id="MF_00051">
    <property type="entry name" value="SHMT"/>
    <property type="match status" value="1"/>
</dbReference>
<dbReference type="AlphaFoldDB" id="A0A2K8NSC5"/>
<dbReference type="PANTHER" id="PTHR11680">
    <property type="entry name" value="SERINE HYDROXYMETHYLTRANSFERASE"/>
    <property type="match status" value="1"/>
</dbReference>
<feature type="modified residue" description="N6-(pyridoxal phosphate)lysine" evidence="10 11">
    <location>
        <position position="242"/>
    </location>
</feature>
<dbReference type="Proteomes" id="UP000232222">
    <property type="component" value="Chromosome"/>
</dbReference>
<keyword evidence="5 10" id="KW-0963">Cytoplasm</keyword>
<dbReference type="PIRSF" id="PIRSF000412">
    <property type="entry name" value="SHMT"/>
    <property type="match status" value="1"/>
</dbReference>
<evidence type="ECO:0000256" key="6">
    <source>
        <dbReference type="ARBA" id="ARBA00022563"/>
    </source>
</evidence>
<feature type="binding site" evidence="10">
    <location>
        <begin position="137"/>
        <end position="139"/>
    </location>
    <ligand>
        <name>(6S)-5,6,7,8-tetrahydrofolate</name>
        <dbReference type="ChEBI" id="CHEBI:57453"/>
    </ligand>
</feature>
<dbReference type="CDD" id="cd00378">
    <property type="entry name" value="SHMT"/>
    <property type="match status" value="1"/>
</dbReference>
<comment type="function">
    <text evidence="9">Catalyzes the reversible interconversion of serine and glycine with tetrahydrofolate (THF) serving as the one-carbon carrier. This reaction serves as the major source of one-carbon groups required for the biosynthesis of purines, thymidylate, methionine, and other important biomolecules. Also exhibits THF-independent aldolase activity toward beta-hydroxyamino acids, producing glycine and aldehydes, via a retro-aldol mechanism. Thus, is able to catalyze the cleavage of L-allo-threonine.</text>
</comment>
<keyword evidence="8 10" id="KW-0663">Pyridoxal phosphate</keyword>
<comment type="cofactor">
    <cofactor evidence="1 10 11">
        <name>pyridoxal 5'-phosphate</name>
        <dbReference type="ChEBI" id="CHEBI:597326"/>
    </cofactor>
</comment>
<dbReference type="InterPro" id="IPR049943">
    <property type="entry name" value="Ser_HO-MeTrfase-like"/>
</dbReference>
<evidence type="ECO:0000313" key="13">
    <source>
        <dbReference type="Proteomes" id="UP000232222"/>
    </source>
</evidence>
<feature type="binding site" evidence="10">
    <location>
        <position position="133"/>
    </location>
    <ligand>
        <name>(6S)-5,6,7,8-tetrahydrofolate</name>
        <dbReference type="ChEBI" id="CHEBI:57453"/>
    </ligand>
</feature>
<dbReference type="GO" id="GO:0030170">
    <property type="term" value="F:pyridoxal phosphate binding"/>
    <property type="evidence" value="ECO:0007669"/>
    <property type="project" value="UniProtKB-UniRule"/>
</dbReference>
<comment type="pathway">
    <text evidence="10">One-carbon metabolism; tetrahydrofolate interconversion.</text>
</comment>
<evidence type="ECO:0000256" key="11">
    <source>
        <dbReference type="PIRSR" id="PIRSR000412-50"/>
    </source>
</evidence>
<dbReference type="GO" id="GO:0035999">
    <property type="term" value="P:tetrahydrofolate interconversion"/>
    <property type="evidence" value="ECO:0007669"/>
    <property type="project" value="UniProtKB-UniRule"/>
</dbReference>
<evidence type="ECO:0000256" key="8">
    <source>
        <dbReference type="ARBA" id="ARBA00022898"/>
    </source>
</evidence>
<dbReference type="GO" id="GO:0019264">
    <property type="term" value="P:glycine biosynthetic process from serine"/>
    <property type="evidence" value="ECO:0007669"/>
    <property type="project" value="UniProtKB-UniRule"/>
</dbReference>
<dbReference type="NCBIfam" id="NF000586">
    <property type="entry name" value="PRK00011.1"/>
    <property type="match status" value="1"/>
</dbReference>
<accession>A0A2K8NSC5</accession>
<comment type="subcellular location">
    <subcellularLocation>
        <location evidence="2 10">Cytoplasm</location>
    </subcellularLocation>
</comment>
<dbReference type="InterPro" id="IPR015422">
    <property type="entry name" value="PyrdxlP-dep_Trfase_small"/>
</dbReference>
<evidence type="ECO:0000256" key="7">
    <source>
        <dbReference type="ARBA" id="ARBA00022679"/>
    </source>
</evidence>
<dbReference type="InterPro" id="IPR039429">
    <property type="entry name" value="SHMT-like_dom"/>
</dbReference>
<dbReference type="GO" id="GO:0005829">
    <property type="term" value="C:cytosol"/>
    <property type="evidence" value="ECO:0007669"/>
    <property type="project" value="TreeGrafter"/>
</dbReference>
<dbReference type="SUPFAM" id="SSF53383">
    <property type="entry name" value="PLP-dependent transferases"/>
    <property type="match status" value="1"/>
</dbReference>
<dbReference type="InterPro" id="IPR019798">
    <property type="entry name" value="Ser_HO-MeTrfase_PLP_BS"/>
</dbReference>
<keyword evidence="6 10" id="KW-0554">One-carbon metabolism</keyword>
<dbReference type="GO" id="GO:0032259">
    <property type="term" value="P:methylation"/>
    <property type="evidence" value="ECO:0007669"/>
    <property type="project" value="UniProtKB-KW"/>
</dbReference>
<dbReference type="FunFam" id="3.40.640.10:FF:000001">
    <property type="entry name" value="Serine hydroxymethyltransferase"/>
    <property type="match status" value="1"/>
</dbReference>
<comment type="catalytic activity">
    <reaction evidence="10">
        <text>(6R)-5,10-methylene-5,6,7,8-tetrahydrofolate + glycine + H2O = (6S)-5,6,7,8-tetrahydrofolate + L-serine</text>
        <dbReference type="Rhea" id="RHEA:15481"/>
        <dbReference type="ChEBI" id="CHEBI:15377"/>
        <dbReference type="ChEBI" id="CHEBI:15636"/>
        <dbReference type="ChEBI" id="CHEBI:33384"/>
        <dbReference type="ChEBI" id="CHEBI:57305"/>
        <dbReference type="ChEBI" id="CHEBI:57453"/>
        <dbReference type="EC" id="2.1.2.1"/>
    </reaction>
</comment>
<dbReference type="InterPro" id="IPR001085">
    <property type="entry name" value="Ser_HO-MeTrfase"/>
</dbReference>
<dbReference type="UniPathway" id="UPA00288">
    <property type="reaction ID" value="UER01023"/>
</dbReference>
<keyword evidence="13" id="KW-1185">Reference proteome</keyword>
<feature type="binding site" evidence="10">
    <location>
        <begin position="366"/>
        <end position="368"/>
    </location>
    <ligand>
        <name>(6S)-5,6,7,8-tetrahydrofolate</name>
        <dbReference type="ChEBI" id="CHEBI:57453"/>
    </ligand>
</feature>
<organism evidence="12 13">
    <name type="scientific">Entomoplasma freundtii</name>
    <dbReference type="NCBI Taxonomy" id="74700"/>
    <lineage>
        <taxon>Bacteria</taxon>
        <taxon>Bacillati</taxon>
        <taxon>Mycoplasmatota</taxon>
        <taxon>Mollicutes</taxon>
        <taxon>Entomoplasmatales</taxon>
        <taxon>Entomoplasmataceae</taxon>
        <taxon>Entomoplasma</taxon>
    </lineage>
</organism>
<sequence length="431" mass="47071">MITLVNNLDKNIEEMDTNMNRKLDTRLQNAMNNELKRQQTHIELIASENYVSDAVLMANGSILTNKYAEGYPGKRYYGGCEYIDEVETLGIETAKKLFSAEYANLQPHSGSQANEAAYRSILKPGDKVVSMSLDAGGHLTHGYPLNFSGSLYDFAFYGVNPQTEELDFAEIEAVVMKQQPKLIVAGASAYSRTIDFKKFREIADKVGAYLMVDMAHIAGLVAAGVHPNPVEYADIVTTTTHKTLRGARGGMILAKADLGKQINSAVFPGTQGGPLENLIAGKTQALLEASTPEFREYGAQIVKNAQALAESLQSGGVRLVAGGTDNHLINFEVKETFGITGRKAEKILESIGIVTNKELLPFDKESPFNTSGLRVGTPAMTTRGFKEKEFTEVGRIISAALKDQSSENLAKLHQEVLNLCEAFPIYEGLKY</sequence>
<dbReference type="UniPathway" id="UPA00193"/>
<evidence type="ECO:0000256" key="5">
    <source>
        <dbReference type="ARBA" id="ARBA00022490"/>
    </source>
</evidence>
<keyword evidence="12" id="KW-0489">Methyltransferase</keyword>
<dbReference type="PROSITE" id="PS00096">
    <property type="entry name" value="SHMT"/>
    <property type="match status" value="1"/>
</dbReference>
<evidence type="ECO:0000256" key="1">
    <source>
        <dbReference type="ARBA" id="ARBA00001933"/>
    </source>
</evidence>
<dbReference type="PANTHER" id="PTHR11680:SF35">
    <property type="entry name" value="SERINE HYDROXYMETHYLTRANSFERASE 1"/>
    <property type="match status" value="1"/>
</dbReference>
<comment type="caution">
    <text evidence="10">Lacks conserved residue(s) required for the propagation of feature annotation.</text>
</comment>
<evidence type="ECO:0000256" key="2">
    <source>
        <dbReference type="ARBA" id="ARBA00004496"/>
    </source>
</evidence>
<evidence type="ECO:0000256" key="4">
    <source>
        <dbReference type="ARBA" id="ARBA00011738"/>
    </source>
</evidence>
<evidence type="ECO:0000256" key="10">
    <source>
        <dbReference type="HAMAP-Rule" id="MF_00051"/>
    </source>
</evidence>
<evidence type="ECO:0000256" key="9">
    <source>
        <dbReference type="ARBA" id="ARBA00054606"/>
    </source>
</evidence>